<evidence type="ECO:0000313" key="3">
    <source>
        <dbReference type="Proteomes" id="UP001252243"/>
    </source>
</evidence>
<comment type="caution">
    <text evidence="2">The sequence shown here is derived from an EMBL/GenBank/DDBJ whole genome shotgun (WGS) entry which is preliminary data.</text>
</comment>
<proteinExistence type="predicted"/>
<protein>
    <submittedName>
        <fullName evidence="2">Uncharacterized protein</fullName>
    </submittedName>
</protein>
<keyword evidence="3" id="KW-1185">Reference proteome</keyword>
<sequence length="236" mass="26037">MADTFGGFAAVCLDEAHVREREGHHQEVQDLPDPGNDGLGLAEVDLRGAGRPHQFGETFPCSPVAGRPFLHEPLHRRIGAGEPVFIHEPVEHAFGRMPLPAIPALVPGEPRFDNVLEPGQHRDPGPGQRRRRCRGEVFLIGVFRHRGPANAQGEGDLPARDSLGVQPSDIFLYGHGYRHLLSSPSGAYASQWQRRKEPIWGWRAHVPDTLGGPSPPGDLYLQASPRNHDFQEKRLA</sequence>
<name>A0ABU1UH92_9MICC</name>
<evidence type="ECO:0000313" key="2">
    <source>
        <dbReference type="EMBL" id="MDR7084567.1"/>
    </source>
</evidence>
<evidence type="ECO:0000256" key="1">
    <source>
        <dbReference type="SAM" id="MobiDB-lite"/>
    </source>
</evidence>
<organism evidence="2 3">
    <name type="scientific">Arthrobacter ginsengisoli</name>
    <dbReference type="NCBI Taxonomy" id="1356565"/>
    <lineage>
        <taxon>Bacteria</taxon>
        <taxon>Bacillati</taxon>
        <taxon>Actinomycetota</taxon>
        <taxon>Actinomycetes</taxon>
        <taxon>Micrococcales</taxon>
        <taxon>Micrococcaceae</taxon>
        <taxon>Arthrobacter</taxon>
    </lineage>
</organism>
<accession>A0ABU1UH92</accession>
<feature type="region of interest" description="Disordered" evidence="1">
    <location>
        <begin position="211"/>
        <end position="236"/>
    </location>
</feature>
<reference evidence="2 3" key="1">
    <citation type="submission" date="2023-07" db="EMBL/GenBank/DDBJ databases">
        <title>Sorghum-associated microbial communities from plants grown in Nebraska, USA.</title>
        <authorList>
            <person name="Schachtman D."/>
        </authorList>
    </citation>
    <scope>NUCLEOTIDE SEQUENCE [LARGE SCALE GENOMIC DNA]</scope>
    <source>
        <strain evidence="2 3">BE167</strain>
    </source>
</reference>
<gene>
    <name evidence="2" type="ORF">J2X01_003878</name>
</gene>
<feature type="compositionally biased region" description="Basic and acidic residues" evidence="1">
    <location>
        <begin position="226"/>
        <end position="236"/>
    </location>
</feature>
<dbReference type="EMBL" id="JAVDVQ010000025">
    <property type="protein sequence ID" value="MDR7084567.1"/>
    <property type="molecule type" value="Genomic_DNA"/>
</dbReference>
<dbReference type="Proteomes" id="UP001252243">
    <property type="component" value="Unassembled WGS sequence"/>
</dbReference>